<dbReference type="PANTHER" id="PTHR47036">
    <property type="entry name" value="COBALT-FACTOR III C(17)-METHYLTRANSFERASE-RELATED"/>
    <property type="match status" value="1"/>
</dbReference>
<dbReference type="PANTHER" id="PTHR47036:SF1">
    <property type="entry name" value="COBALT-FACTOR III C(17)-METHYLTRANSFERASE-RELATED"/>
    <property type="match status" value="1"/>
</dbReference>
<comment type="pathway">
    <text evidence="1">Cofactor biosynthesis; adenosylcobalamin biosynthesis.</text>
</comment>
<dbReference type="Gene3D" id="3.40.50.11220">
    <property type="match status" value="1"/>
</dbReference>
<evidence type="ECO:0000259" key="7">
    <source>
        <dbReference type="Pfam" id="PF11760"/>
    </source>
</evidence>
<evidence type="ECO:0000256" key="2">
    <source>
        <dbReference type="ARBA" id="ARBA00022573"/>
    </source>
</evidence>
<dbReference type="SUPFAM" id="SSF159672">
    <property type="entry name" value="CbiG N-terminal domain-like"/>
    <property type="match status" value="1"/>
</dbReference>
<keyword evidence="5" id="KW-0949">S-adenosyl-L-methionine</keyword>
<keyword evidence="4 8" id="KW-0808">Transferase</keyword>
<dbReference type="RefSeq" id="WP_309390352.1">
    <property type="nucleotide sequence ID" value="NZ_JADBEO010000012.1"/>
</dbReference>
<dbReference type="EMBL" id="JADBEO010000012">
    <property type="protein sequence ID" value="MDR4306447.1"/>
    <property type="molecule type" value="Genomic_DNA"/>
</dbReference>
<comment type="caution">
    <text evidence="8">The sequence shown here is derived from an EMBL/GenBank/DDBJ whole genome shotgun (WGS) entry which is preliminary data.</text>
</comment>
<evidence type="ECO:0000256" key="1">
    <source>
        <dbReference type="ARBA" id="ARBA00004953"/>
    </source>
</evidence>
<dbReference type="SUPFAM" id="SSF53790">
    <property type="entry name" value="Tetrapyrrole methylase"/>
    <property type="match status" value="1"/>
</dbReference>
<evidence type="ECO:0000256" key="3">
    <source>
        <dbReference type="ARBA" id="ARBA00022603"/>
    </source>
</evidence>
<dbReference type="Pfam" id="PF00590">
    <property type="entry name" value="TP_methylase"/>
    <property type="match status" value="1"/>
</dbReference>
<dbReference type="InterPro" id="IPR021744">
    <property type="entry name" value="CbiG_N"/>
</dbReference>
<dbReference type="InterPro" id="IPR014776">
    <property type="entry name" value="4pyrrole_Mease_sub2"/>
</dbReference>
<keyword evidence="2" id="KW-0169">Cobalamin biosynthesis</keyword>
<protein>
    <submittedName>
        <fullName evidence="8">Precorrin-3B C(17)-methyltransferase</fullName>
        <ecNumber evidence="8">2.1.1.131</ecNumber>
    </submittedName>
</protein>
<reference evidence="8" key="1">
    <citation type="submission" date="2020-10" db="EMBL/GenBank/DDBJ databases">
        <authorList>
            <person name="Abbas A."/>
            <person name="Razzaq R."/>
            <person name="Waqas M."/>
            <person name="Abbas N."/>
            <person name="Nielsen T.K."/>
            <person name="Hansen L.H."/>
            <person name="Hussain S."/>
            <person name="Shahid M."/>
        </authorList>
    </citation>
    <scope>NUCLEOTIDE SEQUENCE</scope>
    <source>
        <strain evidence="8">S14</strain>
    </source>
</reference>
<evidence type="ECO:0000313" key="8">
    <source>
        <dbReference type="EMBL" id="MDR4306447.1"/>
    </source>
</evidence>
<keyword evidence="9" id="KW-1185">Reference proteome</keyword>
<dbReference type="GO" id="GO:0030789">
    <property type="term" value="F:precorrin-3B C17-methyltransferase activity"/>
    <property type="evidence" value="ECO:0007669"/>
    <property type="project" value="UniProtKB-EC"/>
</dbReference>
<dbReference type="InterPro" id="IPR051810">
    <property type="entry name" value="Precorrin_MeTrfase"/>
</dbReference>
<dbReference type="CDD" id="cd11646">
    <property type="entry name" value="Precorrin_3B_C17_MT"/>
    <property type="match status" value="1"/>
</dbReference>
<dbReference type="InterPro" id="IPR006363">
    <property type="entry name" value="Cbl_synth_CobJ/CibH_dom"/>
</dbReference>
<dbReference type="NCBIfam" id="TIGR01466">
    <property type="entry name" value="cobJ_cbiH"/>
    <property type="match status" value="1"/>
</dbReference>
<dbReference type="Gene3D" id="3.30.950.10">
    <property type="entry name" value="Methyltransferase, Cobalt-precorrin-4 Transmethylase, Domain 2"/>
    <property type="match status" value="1"/>
</dbReference>
<gene>
    <name evidence="8" type="primary">cobJ</name>
    <name evidence="8" type="ORF">IHQ68_07430</name>
</gene>
<dbReference type="InterPro" id="IPR014777">
    <property type="entry name" value="4pyrrole_Mease_sub1"/>
</dbReference>
<proteinExistence type="predicted"/>
<evidence type="ECO:0000259" key="6">
    <source>
        <dbReference type="Pfam" id="PF00590"/>
    </source>
</evidence>
<dbReference type="EC" id="2.1.1.131" evidence="8"/>
<feature type="domain" description="Cobalamin synthesis G N-terminal" evidence="7">
    <location>
        <begin position="49"/>
        <end position="125"/>
    </location>
</feature>
<accession>A0ABU1DEC1</accession>
<dbReference type="InterPro" id="IPR038029">
    <property type="entry name" value="GbiG_N_sf"/>
</dbReference>
<evidence type="ECO:0000256" key="4">
    <source>
        <dbReference type="ARBA" id="ARBA00022679"/>
    </source>
</evidence>
<dbReference type="GO" id="GO:0032259">
    <property type="term" value="P:methylation"/>
    <property type="evidence" value="ECO:0007669"/>
    <property type="project" value="UniProtKB-KW"/>
</dbReference>
<evidence type="ECO:0000313" key="9">
    <source>
        <dbReference type="Proteomes" id="UP001181622"/>
    </source>
</evidence>
<name>A0ABU1DEC1_9HYPH</name>
<dbReference type="Proteomes" id="UP001181622">
    <property type="component" value="Unassembled WGS sequence"/>
</dbReference>
<evidence type="ECO:0000256" key="5">
    <source>
        <dbReference type="ARBA" id="ARBA00022691"/>
    </source>
</evidence>
<dbReference type="Gene3D" id="3.40.1010.10">
    <property type="entry name" value="Cobalt-precorrin-4 Transmethylase, Domain 1"/>
    <property type="match status" value="1"/>
</dbReference>
<dbReference type="InterPro" id="IPR035996">
    <property type="entry name" value="4pyrrol_Methylase_sf"/>
</dbReference>
<keyword evidence="3 8" id="KW-0489">Methyltransferase</keyword>
<organism evidence="8 9">
    <name type="scientific">Chelatococcus sambhunathii</name>
    <dbReference type="NCBI Taxonomy" id="363953"/>
    <lineage>
        <taxon>Bacteria</taxon>
        <taxon>Pseudomonadati</taxon>
        <taxon>Pseudomonadota</taxon>
        <taxon>Alphaproteobacteria</taxon>
        <taxon>Hyphomicrobiales</taxon>
        <taxon>Chelatococcaceae</taxon>
        <taxon>Chelatococcus</taxon>
    </lineage>
</organism>
<feature type="domain" description="Tetrapyrrole methylase" evidence="6">
    <location>
        <begin position="301"/>
        <end position="511"/>
    </location>
</feature>
<dbReference type="Pfam" id="PF11760">
    <property type="entry name" value="CbiG_N"/>
    <property type="match status" value="1"/>
</dbReference>
<dbReference type="InterPro" id="IPR000878">
    <property type="entry name" value="4pyrrol_Mease"/>
</dbReference>
<sequence length="558" mass="58426">MTRPAILAFNAAGAELATRVAALIDGETFGLEGRAENLDQTFGDAAAQTADLFRAGRPILGICAAGILIRLLAPLLKDKRAEPPVLALSDDGEIVVPLLGGLTGGDALARRLAAALNATAAITGAGARRFGLVLESPPPGYALANPESAKTATSDLLAGASARIEGDAPWLASSDLPLAEDGAVVLRVSEMAGEPPAGGLLYHPKIIVAEFDRADPQTIERLDDALEKLGIVPQSLAFATAPEGAPVDHRFRAMLAERALPLRLLDHKIADGEEILQEAGFRLRRFASPVFAGDFGRAPGRVTVVGLGPGAKGWLAPEAAAALDRADDLVGYEGYLAMTPERPGQRRHGSDNRVEIERARAALALAAQGREVAVVSSGDSGVFGMAAAVMEAAAAEPARWPSVAIEVTPGISAMQAVASRLGAPLGHDFAVISLSDLLKPWETIAVRLDAAAGADFALALYNPASLRRRKQLVDAVEIIRRHRAPGTPVALARSVGRSGESVSVITLGELDPAVVDMRTMIVVGSSKTRVFTRTDGRLWMYTPRVYELDGHALTQDGE</sequence>